<evidence type="ECO:0000313" key="1">
    <source>
        <dbReference type="EMBL" id="NEL55566.1"/>
    </source>
</evidence>
<dbReference type="Proteomes" id="UP000470470">
    <property type="component" value="Unassembled WGS sequence"/>
</dbReference>
<proteinExistence type="predicted"/>
<protein>
    <submittedName>
        <fullName evidence="1">Uncharacterized protein</fullName>
    </submittedName>
</protein>
<dbReference type="EMBL" id="JAAGWK010000024">
    <property type="protein sequence ID" value="NEL55566.1"/>
    <property type="molecule type" value="Genomic_DNA"/>
</dbReference>
<dbReference type="RefSeq" id="WP_152730904.1">
    <property type="nucleotide sequence ID" value="NZ_JAABOZ010000004.1"/>
</dbReference>
<accession>A0A7K3WGS3</accession>
<sequence>MPRRPARERRALRLWSAGWLALFLVLGLLWVGGIAAEWLVLLVPLVWAAPALRPVREEELPDAW</sequence>
<name>A0A7K3WGS3_9ACTN</name>
<evidence type="ECO:0000313" key="2">
    <source>
        <dbReference type="Proteomes" id="UP000470470"/>
    </source>
</evidence>
<reference evidence="1 2" key="1">
    <citation type="submission" date="2020-02" db="EMBL/GenBank/DDBJ databases">
        <title>The whole genome sequence of CPCC 205119.</title>
        <authorList>
            <person name="Jiang Z."/>
        </authorList>
    </citation>
    <scope>NUCLEOTIDE SEQUENCE [LARGE SCALE GENOMIC DNA]</scope>
    <source>
        <strain evidence="1 2">CPCC 205119</strain>
    </source>
</reference>
<gene>
    <name evidence="1" type="ORF">G1H19_16390</name>
</gene>
<comment type="caution">
    <text evidence="1">The sequence shown here is derived from an EMBL/GenBank/DDBJ whole genome shotgun (WGS) entry which is preliminary data.</text>
</comment>
<dbReference type="AlphaFoldDB" id="A0A7K3WGS3"/>
<organism evidence="1 2">
    <name type="scientific">Goekera deserti</name>
    <dbReference type="NCBI Taxonomy" id="2497753"/>
    <lineage>
        <taxon>Bacteria</taxon>
        <taxon>Bacillati</taxon>
        <taxon>Actinomycetota</taxon>
        <taxon>Actinomycetes</taxon>
        <taxon>Geodermatophilales</taxon>
        <taxon>Geodermatophilaceae</taxon>
        <taxon>Goekera</taxon>
    </lineage>
</organism>
<keyword evidence="2" id="KW-1185">Reference proteome</keyword>